<dbReference type="InterPro" id="IPR013083">
    <property type="entry name" value="Znf_RING/FYVE/PHD"/>
</dbReference>
<sequence length="936" mass="105227">MSANVYEAERMKVDDEEVLFVLSLKWINPKEPQKVKRLETSLEKMLQSWFNKCKHKVDCSVERTLKDGRVVVKTKPAPALADLQKLNNQTLTGRDGQSVTITSISLTLSSPQLDTQVPEDALMNLSASLQELQTERVQKSEQSNAPREEVHSCSVPVDDFWYVNHMYEEEMKRIEKVTEVKIKADVKVRFEVDQKHGRPDGALDEFANPVQKSLAESSGSVIPLKFIDPDHWSKVLKTIQEKESELLVTLTSDVMTVRGPGQSQDVISKCLYADAMQTTNTHGSLAQFFDQVQLGEQSSTVSAGEEMHSCSVPVGHFWYVNHMYEEEMKRIEKKNEVKIMTDVKVRFEVDQKYGRPDGALDEFANLVQKSLAESSGSVIPLKFIDPDHWSKVLKTIQKKESKLLVTLTSDVMTVRGPTQSQDVISKCLYGDAMQTTNTHGSLAQFFDQVQVGKQSSTVSTLEEMCTCSVPVGHFWYVNHMYEEELKRIEKKNEVKIMADVKVRFEVDQKHGSPDGALNEFANLVQKSLVESSGSVIPLKFRDPDQWSNVLKTIQKKKNKLLVTLTSETMTVRGPTQSQEAIRKFLNADTHQKRNTDASHEQNERETQDTSLEIDMTTKDHLMHMGLTMEESYWKVMITSYSEKVAKIKDKFNVELKESDIGQGKVNVKAVYMKDKGNASMESHAVRALLCLYQKIVASPMSSSQFYGATEFNGAPISQSEGASNEPVLNDQSANRMHNTDPPTDSGTSADDPKDDKCSICLDTFQNKKQLKCKHEFCKDCLKQAQKMNGPICPICRDVFGKIMGDQPDGRISHYTSPSSLPGYLDCSTIVISYDIPSGIQTAKHPNPGQPYHGIHRTAYLPNNKEGNEVLQLLKKAFDQRLIFTVGTSRTTGLDGQVTWNDIHHKTSTSGGPNCFGYPDPEYLSRVKEELKAKGIE</sequence>
<dbReference type="Gene3D" id="3.30.40.10">
    <property type="entry name" value="Zinc/RING finger domain, C3HC4 (zinc finger)"/>
    <property type="match status" value="1"/>
</dbReference>
<evidence type="ECO:0000256" key="3">
    <source>
        <dbReference type="ARBA" id="ARBA00009413"/>
    </source>
</evidence>
<dbReference type="Pfam" id="PF00097">
    <property type="entry name" value="zf-C3HC4"/>
    <property type="match status" value="1"/>
</dbReference>
<keyword evidence="7 9" id="KW-0862">Zinc</keyword>
<dbReference type="PROSITE" id="PS50089">
    <property type="entry name" value="ZF_RING_2"/>
    <property type="match status" value="1"/>
</dbReference>
<keyword evidence="5 9" id="KW-0479">Metal-binding</keyword>
<organism evidence="12 13">
    <name type="scientific">Oreochromis aureus</name>
    <name type="common">Israeli tilapia</name>
    <name type="synonym">Chromis aureus</name>
    <dbReference type="NCBI Taxonomy" id="47969"/>
    <lineage>
        <taxon>Eukaryota</taxon>
        <taxon>Metazoa</taxon>
        <taxon>Chordata</taxon>
        <taxon>Craniata</taxon>
        <taxon>Vertebrata</taxon>
        <taxon>Euteleostomi</taxon>
        <taxon>Actinopterygii</taxon>
        <taxon>Neopterygii</taxon>
        <taxon>Teleostei</taxon>
        <taxon>Neoteleostei</taxon>
        <taxon>Acanthomorphata</taxon>
        <taxon>Ovalentaria</taxon>
        <taxon>Cichlomorphae</taxon>
        <taxon>Cichliformes</taxon>
        <taxon>Cichlidae</taxon>
        <taxon>African cichlids</taxon>
        <taxon>Pseudocrenilabrinae</taxon>
        <taxon>Oreochromini</taxon>
        <taxon>Oreochromis</taxon>
    </lineage>
</organism>
<proteinExistence type="inferred from homology"/>
<evidence type="ECO:0000256" key="10">
    <source>
        <dbReference type="SAM" id="MobiDB-lite"/>
    </source>
</evidence>
<evidence type="ECO:0000256" key="1">
    <source>
        <dbReference type="ARBA" id="ARBA00000900"/>
    </source>
</evidence>
<dbReference type="PANTHER" id="PTHR12622">
    <property type="entry name" value="DELTEX-RELATED"/>
    <property type="match status" value="1"/>
</dbReference>
<dbReference type="InterPro" id="IPR001841">
    <property type="entry name" value="Znf_RING"/>
</dbReference>
<evidence type="ECO:0000259" key="11">
    <source>
        <dbReference type="PROSITE" id="PS50089"/>
    </source>
</evidence>
<evidence type="ECO:0000256" key="9">
    <source>
        <dbReference type="RuleBase" id="RU367105"/>
    </source>
</evidence>
<comment type="similarity">
    <text evidence="3 9">Belongs to the Deltex family.</text>
</comment>
<dbReference type="PROSITE" id="PS00518">
    <property type="entry name" value="ZF_RING_1"/>
    <property type="match status" value="1"/>
</dbReference>
<reference evidence="12" key="3">
    <citation type="submission" date="2025-09" db="UniProtKB">
        <authorList>
            <consortium name="Ensembl"/>
        </authorList>
    </citation>
    <scope>IDENTIFICATION</scope>
</reference>
<dbReference type="Proteomes" id="UP000472276">
    <property type="component" value="Unassembled WGS sequence"/>
</dbReference>
<evidence type="ECO:0000256" key="4">
    <source>
        <dbReference type="ARBA" id="ARBA00022679"/>
    </source>
</evidence>
<reference evidence="12" key="2">
    <citation type="submission" date="2025-08" db="UniProtKB">
        <authorList>
            <consortium name="Ensembl"/>
        </authorList>
    </citation>
    <scope>IDENTIFICATION</scope>
</reference>
<evidence type="ECO:0000256" key="6">
    <source>
        <dbReference type="ARBA" id="ARBA00022771"/>
    </source>
</evidence>
<name>A0AAZ1WVT4_OREAU</name>
<dbReference type="SMART" id="SM00184">
    <property type="entry name" value="RING"/>
    <property type="match status" value="1"/>
</dbReference>
<dbReference type="InterPro" id="IPR039398">
    <property type="entry name" value="Deltex_fam"/>
</dbReference>
<keyword evidence="13" id="KW-1185">Reference proteome</keyword>
<feature type="domain" description="RING-type" evidence="11">
    <location>
        <begin position="757"/>
        <end position="796"/>
    </location>
</feature>
<keyword evidence="4 9" id="KW-0808">Transferase</keyword>
<keyword evidence="9" id="KW-0963">Cytoplasm</keyword>
<evidence type="ECO:0000256" key="5">
    <source>
        <dbReference type="ARBA" id="ARBA00022723"/>
    </source>
</evidence>
<dbReference type="GO" id="GO:0005737">
    <property type="term" value="C:cytoplasm"/>
    <property type="evidence" value="ECO:0007669"/>
    <property type="project" value="UniProtKB-SubCell"/>
</dbReference>
<comment type="pathway">
    <text evidence="2 9">Protein modification; protein ubiquitination.</text>
</comment>
<dbReference type="InterPro" id="IPR017907">
    <property type="entry name" value="Znf_RING_CS"/>
</dbReference>
<dbReference type="InterPro" id="IPR039399">
    <property type="entry name" value="Deltex_C_sf"/>
</dbReference>
<dbReference type="Pfam" id="PF18102">
    <property type="entry name" value="DTC"/>
    <property type="match status" value="1"/>
</dbReference>
<protein>
    <recommendedName>
        <fullName evidence="9">E3 ubiquitin-protein ligase</fullName>
        <ecNumber evidence="9">2.3.2.27</ecNumber>
    </recommendedName>
</protein>
<dbReference type="Ensembl" id="ENSOABT00000069519.1">
    <property type="protein sequence ID" value="ENSOABP00000059505.1"/>
    <property type="gene ID" value="ENSOABG00000035362.1"/>
</dbReference>
<dbReference type="InterPro" id="IPR039396">
    <property type="entry name" value="Deltex_C"/>
</dbReference>
<dbReference type="GO" id="GO:0061630">
    <property type="term" value="F:ubiquitin protein ligase activity"/>
    <property type="evidence" value="ECO:0007669"/>
    <property type="project" value="UniProtKB-UniRule"/>
</dbReference>
<dbReference type="GO" id="GO:0007219">
    <property type="term" value="P:Notch signaling pathway"/>
    <property type="evidence" value="ECO:0007669"/>
    <property type="project" value="InterPro"/>
</dbReference>
<dbReference type="InterPro" id="IPR018957">
    <property type="entry name" value="Znf_C3HC4_RING-type"/>
</dbReference>
<dbReference type="AlphaFoldDB" id="A0AAZ1WVT4"/>
<accession>A0AAZ1WVT4</accession>
<dbReference type="EC" id="2.3.2.27" evidence="9"/>
<evidence type="ECO:0000256" key="7">
    <source>
        <dbReference type="ARBA" id="ARBA00022833"/>
    </source>
</evidence>
<evidence type="ECO:0000256" key="8">
    <source>
        <dbReference type="PROSITE-ProRule" id="PRU00175"/>
    </source>
</evidence>
<reference evidence="13" key="1">
    <citation type="submission" date="2020-03" db="EMBL/GenBank/DDBJ databases">
        <title>Evolution of repeat sequences and sex chromosomes of tilapia species revealed by chromosome-level genomes.</title>
        <authorList>
            <person name="Xu L."/>
            <person name="Tao W."/>
            <person name="Wang D."/>
            <person name="Zhou Q."/>
        </authorList>
    </citation>
    <scope>NUCLEOTIDE SEQUENCE [LARGE SCALE GENOMIC DNA]</scope>
    <source>
        <strain evidence="13">Israel</strain>
    </source>
</reference>
<dbReference type="SUPFAM" id="SSF57850">
    <property type="entry name" value="RING/U-box"/>
    <property type="match status" value="1"/>
</dbReference>
<dbReference type="CDD" id="cd09633">
    <property type="entry name" value="Deltex_C"/>
    <property type="match status" value="1"/>
</dbReference>
<dbReference type="Gene3D" id="3.30.390.130">
    <property type="match status" value="1"/>
</dbReference>
<keyword evidence="6 8" id="KW-0863">Zinc-finger</keyword>
<evidence type="ECO:0000313" key="12">
    <source>
        <dbReference type="Ensembl" id="ENSOABP00000059505.1"/>
    </source>
</evidence>
<comment type="catalytic activity">
    <reaction evidence="1 9">
        <text>S-ubiquitinyl-[E2 ubiquitin-conjugating enzyme]-L-cysteine + [acceptor protein]-L-lysine = [E2 ubiquitin-conjugating enzyme]-L-cysteine + N(6)-ubiquitinyl-[acceptor protein]-L-lysine.</text>
        <dbReference type="EC" id="2.3.2.27"/>
    </reaction>
</comment>
<feature type="region of interest" description="Disordered" evidence="10">
    <location>
        <begin position="716"/>
        <end position="753"/>
    </location>
</feature>
<dbReference type="GO" id="GO:0016567">
    <property type="term" value="P:protein ubiquitination"/>
    <property type="evidence" value="ECO:0007669"/>
    <property type="project" value="UniProtKB-UniRule"/>
</dbReference>
<dbReference type="GO" id="GO:0008270">
    <property type="term" value="F:zinc ion binding"/>
    <property type="evidence" value="ECO:0007669"/>
    <property type="project" value="UniProtKB-KW"/>
</dbReference>
<evidence type="ECO:0000256" key="2">
    <source>
        <dbReference type="ARBA" id="ARBA00004906"/>
    </source>
</evidence>
<feature type="compositionally biased region" description="Polar residues" evidence="10">
    <location>
        <begin position="729"/>
        <end position="748"/>
    </location>
</feature>
<evidence type="ECO:0000313" key="13">
    <source>
        <dbReference type="Proteomes" id="UP000472276"/>
    </source>
</evidence>
<comment type="subcellular location">
    <subcellularLocation>
        <location evidence="9">Cytoplasm</location>
    </subcellularLocation>
</comment>